<dbReference type="EMBL" id="AB243059">
    <property type="protein sequence ID" value="BAF63025.1"/>
    <property type="molecule type" value="mRNA"/>
</dbReference>
<dbReference type="FunFam" id="3.30.450.60:FF:000002">
    <property type="entry name" value="AP-2 complex subunit mu, putative"/>
    <property type="match status" value="1"/>
</dbReference>
<dbReference type="InterPro" id="IPR001392">
    <property type="entry name" value="Clathrin_mu"/>
</dbReference>
<evidence type="ECO:0000256" key="3">
    <source>
        <dbReference type="ARBA" id="ARBA00022448"/>
    </source>
</evidence>
<proteinExistence type="evidence at transcript level"/>
<reference evidence="13" key="1">
    <citation type="journal article" date="2007" name="Development">
        <title>Clathrin-mediated endocytic signals are required for the regeneration of, as well as homeostasis in, the planarian CNS.</title>
        <authorList>
            <person name="Inoue T."/>
            <person name="Hayashi T."/>
            <person name="Takechi K."/>
            <person name="Agata K."/>
        </authorList>
    </citation>
    <scope>NUCLEOTIDE SEQUENCE</scope>
    <source>
        <strain evidence="13">GI</strain>
    </source>
</reference>
<dbReference type="Gene3D" id="3.30.450.60">
    <property type="match status" value="1"/>
</dbReference>
<dbReference type="PROSITE" id="PS51072">
    <property type="entry name" value="MHD"/>
    <property type="match status" value="1"/>
</dbReference>
<keyword evidence="3 9" id="KW-0813">Transport</keyword>
<feature type="binding site" evidence="10">
    <location>
        <position position="351"/>
    </location>
    <ligand>
        <name>a 1,2-diacyl-sn-glycero-3-phospho-(1D-myo-inositol-3,4,5-trisphosphate)</name>
        <dbReference type="ChEBI" id="CHEBI:57836"/>
    </ligand>
</feature>
<dbReference type="PRINTS" id="PR00314">
    <property type="entry name" value="CLATHRINADPT"/>
</dbReference>
<dbReference type="AlphaFoldDB" id="A5HUF2"/>
<evidence type="ECO:0000256" key="9">
    <source>
        <dbReference type="PIRNR" id="PIRNR005992"/>
    </source>
</evidence>
<dbReference type="Pfam" id="PF01217">
    <property type="entry name" value="Clat_adaptor_s"/>
    <property type="match status" value="1"/>
</dbReference>
<name>A5HUF2_DUGJA</name>
<feature type="compositionally biased region" description="Low complexity" evidence="11">
    <location>
        <begin position="234"/>
        <end position="245"/>
    </location>
</feature>
<feature type="region of interest" description="Disordered" evidence="11">
    <location>
        <begin position="225"/>
        <end position="245"/>
    </location>
</feature>
<dbReference type="SUPFAM" id="SSF64356">
    <property type="entry name" value="SNARE-like"/>
    <property type="match status" value="1"/>
</dbReference>
<evidence type="ECO:0000256" key="10">
    <source>
        <dbReference type="PIRSR" id="PIRSR005992-1"/>
    </source>
</evidence>
<feature type="binding site" evidence="10">
    <location>
        <position position="349"/>
    </location>
    <ligand>
        <name>a 1,2-diacyl-sn-glycero-3-phospho-(1D-myo-inositol-3,4,5-trisphosphate)</name>
        <dbReference type="ChEBI" id="CHEBI:57836"/>
    </ligand>
</feature>
<evidence type="ECO:0000256" key="11">
    <source>
        <dbReference type="SAM" id="MobiDB-lite"/>
    </source>
</evidence>
<evidence type="ECO:0000256" key="7">
    <source>
        <dbReference type="ARBA" id="ARBA00023136"/>
    </source>
</evidence>
<comment type="similarity">
    <text evidence="9">Belongs to the adaptor complexes medium subunit family.</text>
</comment>
<dbReference type="Pfam" id="PF00928">
    <property type="entry name" value="Adap_comp_sub"/>
    <property type="match status" value="1"/>
</dbReference>
<dbReference type="CDD" id="cd14836">
    <property type="entry name" value="AP2_Mu_N"/>
    <property type="match status" value="1"/>
</dbReference>
<organism evidence="13">
    <name type="scientific">Dugesia japonica</name>
    <name type="common">Planarian</name>
    <dbReference type="NCBI Taxonomy" id="6161"/>
    <lineage>
        <taxon>Eukaryota</taxon>
        <taxon>Metazoa</taxon>
        <taxon>Spiralia</taxon>
        <taxon>Lophotrochozoa</taxon>
        <taxon>Platyhelminthes</taxon>
        <taxon>Rhabditophora</taxon>
        <taxon>Seriata</taxon>
        <taxon>Tricladida</taxon>
        <taxon>Continenticola</taxon>
        <taxon>Geoplanoidea</taxon>
        <taxon>Dugesiidae</taxon>
        <taxon>Dugesia</taxon>
    </lineage>
</organism>
<evidence type="ECO:0000256" key="2">
    <source>
        <dbReference type="ARBA" id="ARBA00004277"/>
    </source>
</evidence>
<evidence type="ECO:0000256" key="1">
    <source>
        <dbReference type="ARBA" id="ARBA00004236"/>
    </source>
</evidence>
<protein>
    <submittedName>
        <fullName evidence="13">Adaptor-related protein complex 2 mu 2 subunit</fullName>
    </submittedName>
</protein>
<feature type="binding site" evidence="10">
    <location>
        <position position="360"/>
    </location>
    <ligand>
        <name>a 1,2-diacyl-sn-glycero-3-phospho-(1D-myo-inositol-3,4,5-trisphosphate)</name>
        <dbReference type="ChEBI" id="CHEBI:57836"/>
    </ligand>
</feature>
<dbReference type="GO" id="GO:0006886">
    <property type="term" value="P:intracellular protein transport"/>
    <property type="evidence" value="ECO:0007669"/>
    <property type="project" value="UniProtKB-UniRule"/>
</dbReference>
<dbReference type="SUPFAM" id="SSF49447">
    <property type="entry name" value="Second domain of Mu2 adaptin subunit (ap50) of ap2 adaptor"/>
    <property type="match status" value="1"/>
</dbReference>
<dbReference type="GO" id="GO:0005886">
    <property type="term" value="C:plasma membrane"/>
    <property type="evidence" value="ECO:0007669"/>
    <property type="project" value="UniProtKB-SubCell"/>
</dbReference>
<dbReference type="InterPro" id="IPR028565">
    <property type="entry name" value="MHD"/>
</dbReference>
<evidence type="ECO:0000256" key="5">
    <source>
        <dbReference type="ARBA" id="ARBA00022583"/>
    </source>
</evidence>
<dbReference type="InterPro" id="IPR043532">
    <property type="entry name" value="AP2_Mu_N"/>
</dbReference>
<dbReference type="PROSITE" id="PS00990">
    <property type="entry name" value="CLAT_ADAPTOR_M_1"/>
    <property type="match status" value="1"/>
</dbReference>
<comment type="subcellular location">
    <subcellularLocation>
        <location evidence="1">Cell membrane</location>
    </subcellularLocation>
    <subcellularLocation>
        <location evidence="2">Membrane</location>
        <location evidence="2">Coated pit</location>
        <topology evidence="2">Peripheral membrane protein</topology>
        <orientation evidence="2">Cytoplasmic side</orientation>
    </subcellularLocation>
</comment>
<keyword evidence="10" id="KW-0446">Lipid-binding</keyword>
<dbReference type="InterPro" id="IPR050431">
    <property type="entry name" value="Adaptor_comp_med_subunit"/>
</dbReference>
<dbReference type="Gene3D" id="2.60.40.1170">
    <property type="entry name" value="Mu homology domain, subdomain B"/>
    <property type="match status" value="2"/>
</dbReference>
<accession>A5HUF2</accession>
<keyword evidence="7" id="KW-0472">Membrane</keyword>
<evidence type="ECO:0000256" key="6">
    <source>
        <dbReference type="ARBA" id="ARBA00022927"/>
    </source>
</evidence>
<evidence type="ECO:0000256" key="4">
    <source>
        <dbReference type="ARBA" id="ARBA00022475"/>
    </source>
</evidence>
<dbReference type="InterPro" id="IPR036168">
    <property type="entry name" value="AP2_Mu_C_sf"/>
</dbReference>
<evidence type="ECO:0000313" key="13">
    <source>
        <dbReference type="EMBL" id="BAF63025.1"/>
    </source>
</evidence>
<dbReference type="PIRSF" id="PIRSF005992">
    <property type="entry name" value="Clathrin_mu"/>
    <property type="match status" value="1"/>
</dbReference>
<gene>
    <name evidence="13" type="primary">Djmu2</name>
</gene>
<dbReference type="GO" id="GO:0006897">
    <property type="term" value="P:endocytosis"/>
    <property type="evidence" value="ECO:0007669"/>
    <property type="project" value="UniProtKB-KW"/>
</dbReference>
<dbReference type="GO" id="GO:0008289">
    <property type="term" value="F:lipid binding"/>
    <property type="evidence" value="ECO:0007669"/>
    <property type="project" value="UniProtKB-KW"/>
</dbReference>
<feature type="binding site" evidence="10">
    <location>
        <position position="347"/>
    </location>
    <ligand>
        <name>a 1,2-diacyl-sn-glycero-3-phospho-(1D-myo-inositol-3,4,5-trisphosphate)</name>
        <dbReference type="ChEBI" id="CHEBI:57836"/>
    </ligand>
</feature>
<dbReference type="PANTHER" id="PTHR10529">
    <property type="entry name" value="AP COMPLEX SUBUNIT MU"/>
    <property type="match status" value="1"/>
</dbReference>
<sequence length="442" mass="50512">MIGGFFIYNHKGEVLISRIFRNDLSRNVVDAFRVNVIHARQQVRSPVTNIARTSFFHVKRGSIWLCAVARTNVNAVMVFQFLHRMLDVMGQYFGKVNEENIKNNFVLIYELLDEILDYGYPQNTDTGILKTYITQAGIKSASKEETTQITNQVTGQIGWRREGIKYRRNELFLDVIESVNLLMSPQGQILSAHVAGKVIMKSFLSGMPDCKFGFNDKLSLETKNRDDKGDFRTSGASSGNKSSGSSIAIDDCQFHQCVKLGRFETEHTISFIPPDGEFELMRYRTTKEINLPFRVIPLVREMGKSRMEVKLVVKANFKPNFFAQKVEVRIPTPTNTSGVQVICMKGKAKYKAAENAIVWKIKRMAGMKDCQLSAEIDLLTVGDRQKRWTRPPISMNFEVPFAPSGFKVRYLKVFESKLNYSDHEVIKWVRYIGKSGLYETRC</sequence>
<dbReference type="GO" id="GO:0030131">
    <property type="term" value="C:clathrin adaptor complex"/>
    <property type="evidence" value="ECO:0007669"/>
    <property type="project" value="UniProtKB-UniRule"/>
</dbReference>
<evidence type="ECO:0000256" key="8">
    <source>
        <dbReference type="ARBA" id="ARBA00023176"/>
    </source>
</evidence>
<dbReference type="InterPro" id="IPR018240">
    <property type="entry name" value="Clathrin_mu_CS"/>
</dbReference>
<feature type="domain" description="MHD" evidence="12">
    <location>
        <begin position="168"/>
        <end position="441"/>
    </location>
</feature>
<dbReference type="GO" id="GO:0005905">
    <property type="term" value="C:clathrin-coated pit"/>
    <property type="evidence" value="ECO:0007669"/>
    <property type="project" value="UniProtKB-KW"/>
</dbReference>
<keyword evidence="6 9" id="KW-0653">Protein transport</keyword>
<evidence type="ECO:0000259" key="12">
    <source>
        <dbReference type="PROSITE" id="PS51072"/>
    </source>
</evidence>
<keyword evidence="5" id="KW-0254">Endocytosis</keyword>
<dbReference type="PROSITE" id="PS00991">
    <property type="entry name" value="CLAT_ADAPTOR_M_2"/>
    <property type="match status" value="1"/>
</dbReference>
<dbReference type="InterPro" id="IPR011012">
    <property type="entry name" value="Longin-like_dom_sf"/>
</dbReference>
<dbReference type="InterPro" id="IPR022775">
    <property type="entry name" value="AP_mu_sigma_su"/>
</dbReference>
<keyword evidence="8" id="KW-0168">Coated pit</keyword>
<dbReference type="InterPro" id="IPR043512">
    <property type="entry name" value="Mu2_C"/>
</dbReference>
<dbReference type="CDD" id="cd09251">
    <property type="entry name" value="AP-2_Mu2_Cterm"/>
    <property type="match status" value="1"/>
</dbReference>
<keyword evidence="4" id="KW-1003">Cell membrane</keyword>
<feature type="binding site" evidence="10">
    <location>
        <position position="362"/>
    </location>
    <ligand>
        <name>a 1,2-diacyl-sn-glycero-3-phospho-(1D-myo-inositol-3,4,5-trisphosphate)</name>
        <dbReference type="ChEBI" id="CHEBI:57836"/>
    </ligand>
</feature>